<reference evidence="4" key="1">
    <citation type="submission" date="2022-10" db="EMBL/GenBank/DDBJ databases">
        <authorList>
            <person name="Hyden B.L."/>
            <person name="Feng K."/>
            <person name="Yates T."/>
            <person name="Jawdy S."/>
            <person name="Smart L.B."/>
            <person name="Muchero W."/>
        </authorList>
    </citation>
    <scope>NUCLEOTIDE SEQUENCE</scope>
    <source>
        <tissue evidence="4">Shoot tip</tissue>
    </source>
</reference>
<protein>
    <recommendedName>
        <fullName evidence="3">PRP28/DDX23-like helical domain-containing protein</fullName>
    </recommendedName>
</protein>
<keyword evidence="5" id="KW-1185">Reference proteome</keyword>
<gene>
    <name evidence="4" type="ORF">OIU77_008087</name>
</gene>
<reference evidence="4" key="2">
    <citation type="journal article" date="2023" name="Int. J. Mol. Sci.">
        <title>De Novo Assembly and Annotation of 11 Diverse Shrub Willow (Salix) Genomes Reveals Novel Gene Organization in Sex-Linked Regions.</title>
        <authorList>
            <person name="Hyden B."/>
            <person name="Feng K."/>
            <person name="Yates T.B."/>
            <person name="Jawdy S."/>
            <person name="Cereghino C."/>
            <person name="Smart L.B."/>
            <person name="Muchero W."/>
        </authorList>
    </citation>
    <scope>NUCLEOTIDE SEQUENCE</scope>
    <source>
        <tissue evidence="4">Shoot tip</tissue>
    </source>
</reference>
<feature type="region of interest" description="Disordered" evidence="2">
    <location>
        <begin position="85"/>
        <end position="105"/>
    </location>
</feature>
<dbReference type="Pfam" id="PF25430">
    <property type="entry name" value="DDX23"/>
    <property type="match status" value="1"/>
</dbReference>
<dbReference type="Proteomes" id="UP001141253">
    <property type="component" value="Chromosome 15W"/>
</dbReference>
<name>A0ABQ9AIA7_9ROSI</name>
<evidence type="ECO:0000313" key="4">
    <source>
        <dbReference type="EMBL" id="KAJ6340259.1"/>
    </source>
</evidence>
<proteinExistence type="predicted"/>
<comment type="catalytic activity">
    <reaction evidence="1">
        <text>ATP + H2O = ADP + phosphate + H(+)</text>
        <dbReference type="Rhea" id="RHEA:13065"/>
        <dbReference type="ChEBI" id="CHEBI:15377"/>
        <dbReference type="ChEBI" id="CHEBI:15378"/>
        <dbReference type="ChEBI" id="CHEBI:30616"/>
        <dbReference type="ChEBI" id="CHEBI:43474"/>
        <dbReference type="ChEBI" id="CHEBI:456216"/>
        <dbReference type="EC" id="3.6.4.13"/>
    </reaction>
</comment>
<accession>A0ABQ9AIA7</accession>
<evidence type="ECO:0000256" key="2">
    <source>
        <dbReference type="SAM" id="MobiDB-lite"/>
    </source>
</evidence>
<evidence type="ECO:0000313" key="5">
    <source>
        <dbReference type="Proteomes" id="UP001141253"/>
    </source>
</evidence>
<dbReference type="InterPro" id="IPR057479">
    <property type="entry name" value="PRP28/DDX23-like_helical"/>
</dbReference>
<comment type="caution">
    <text evidence="4">The sequence shown here is derived from an EMBL/GenBank/DDBJ whole genome shotgun (WGS) entry which is preliminary data.</text>
</comment>
<feature type="domain" description="PRP28/DDX23-like helical" evidence="3">
    <location>
        <begin position="46"/>
        <end position="105"/>
    </location>
</feature>
<dbReference type="EMBL" id="JAPFFI010000020">
    <property type="protein sequence ID" value="KAJ6340259.1"/>
    <property type="molecule type" value="Genomic_DNA"/>
</dbReference>
<evidence type="ECO:0000256" key="1">
    <source>
        <dbReference type="ARBA" id="ARBA00047984"/>
    </source>
</evidence>
<sequence length="105" mass="12714">MAREQARLDKLAEREREKELDAIKEQYLGSKKPKKRVIKPSEKFRFSFDWENTDDTSRDMNILYQNPHEAQLLFGRGFRDGMDRREQKKLAARNEKDLRDELRKE</sequence>
<evidence type="ECO:0000259" key="3">
    <source>
        <dbReference type="Pfam" id="PF25430"/>
    </source>
</evidence>
<organism evidence="4 5">
    <name type="scientific">Salix suchowensis</name>
    <dbReference type="NCBI Taxonomy" id="1278906"/>
    <lineage>
        <taxon>Eukaryota</taxon>
        <taxon>Viridiplantae</taxon>
        <taxon>Streptophyta</taxon>
        <taxon>Embryophyta</taxon>
        <taxon>Tracheophyta</taxon>
        <taxon>Spermatophyta</taxon>
        <taxon>Magnoliopsida</taxon>
        <taxon>eudicotyledons</taxon>
        <taxon>Gunneridae</taxon>
        <taxon>Pentapetalae</taxon>
        <taxon>rosids</taxon>
        <taxon>fabids</taxon>
        <taxon>Malpighiales</taxon>
        <taxon>Salicaceae</taxon>
        <taxon>Saliceae</taxon>
        <taxon>Salix</taxon>
    </lineage>
</organism>